<evidence type="ECO:0000313" key="2">
    <source>
        <dbReference type="Proteomes" id="UP000299794"/>
    </source>
</evidence>
<sequence length="77" mass="8866">MRLIKKQIVTDEAFNPVAVIINYQDWQRIEALLQQYDREVSPKNGVGSSEALEAYAGSIKLTLDPLEYQREARNAWL</sequence>
<proteinExistence type="predicted"/>
<evidence type="ECO:0000313" key="1">
    <source>
        <dbReference type="EMBL" id="GDZ95195.1"/>
    </source>
</evidence>
<dbReference type="RefSeq" id="WP_141295235.1">
    <property type="nucleotide sequence ID" value="NZ_BJCD01000053.1"/>
</dbReference>
<accession>A0A4P5ZYJ9</accession>
<name>A0A4P5ZYJ9_PLAAG</name>
<comment type="caution">
    <text evidence="1">The sequence shown here is derived from an EMBL/GenBank/DDBJ whole genome shotgun (WGS) entry which is preliminary data.</text>
</comment>
<dbReference type="AlphaFoldDB" id="A0A4P5ZYJ9"/>
<dbReference type="EMBL" id="BJCD01000053">
    <property type="protein sequence ID" value="GDZ95195.1"/>
    <property type="molecule type" value="Genomic_DNA"/>
</dbReference>
<organism evidence="1 2">
    <name type="scientific">Planktothrix agardhii CCAP 1459/11A</name>
    <dbReference type="NCBI Taxonomy" id="282420"/>
    <lineage>
        <taxon>Bacteria</taxon>
        <taxon>Bacillati</taxon>
        <taxon>Cyanobacteriota</taxon>
        <taxon>Cyanophyceae</taxon>
        <taxon>Oscillatoriophycideae</taxon>
        <taxon>Oscillatoriales</taxon>
        <taxon>Microcoleaceae</taxon>
        <taxon>Planktothrix</taxon>
    </lineage>
</organism>
<gene>
    <name evidence="1" type="ORF">PA905_34340</name>
</gene>
<protein>
    <submittedName>
        <fullName evidence="1">Uncharacterized protein</fullName>
    </submittedName>
</protein>
<dbReference type="Proteomes" id="UP000299794">
    <property type="component" value="Unassembled WGS sequence"/>
</dbReference>
<reference evidence="2" key="1">
    <citation type="submission" date="2019-02" db="EMBL/GenBank/DDBJ databases">
        <title>Draft genome sequence of Planktothrix agardhii NIES-905.</title>
        <authorList>
            <person name="Yamaguchi H."/>
            <person name="Suzuki S."/>
            <person name="Kawachi M."/>
        </authorList>
    </citation>
    <scope>NUCLEOTIDE SEQUENCE [LARGE SCALE GENOMIC DNA]</scope>
    <source>
        <strain evidence="2">CCAP 1459/11A</strain>
    </source>
</reference>